<feature type="compositionally biased region" description="Low complexity" evidence="1">
    <location>
        <begin position="270"/>
        <end position="287"/>
    </location>
</feature>
<organism evidence="2 3">
    <name type="scientific">Morchella conica CCBAS932</name>
    <dbReference type="NCBI Taxonomy" id="1392247"/>
    <lineage>
        <taxon>Eukaryota</taxon>
        <taxon>Fungi</taxon>
        <taxon>Dikarya</taxon>
        <taxon>Ascomycota</taxon>
        <taxon>Pezizomycotina</taxon>
        <taxon>Pezizomycetes</taxon>
        <taxon>Pezizales</taxon>
        <taxon>Morchellaceae</taxon>
        <taxon>Morchella</taxon>
    </lineage>
</organism>
<evidence type="ECO:0000313" key="3">
    <source>
        <dbReference type="Proteomes" id="UP000277580"/>
    </source>
</evidence>
<dbReference type="OrthoDB" id="5429993at2759"/>
<dbReference type="AlphaFoldDB" id="A0A3N4L3E2"/>
<feature type="region of interest" description="Disordered" evidence="1">
    <location>
        <begin position="1"/>
        <end position="378"/>
    </location>
</feature>
<accession>A0A3N4L3E2</accession>
<feature type="compositionally biased region" description="Low complexity" evidence="1">
    <location>
        <begin position="47"/>
        <end position="64"/>
    </location>
</feature>
<evidence type="ECO:0000313" key="2">
    <source>
        <dbReference type="EMBL" id="RPB16278.1"/>
    </source>
</evidence>
<sequence>MPAPLPTPSKIPRQLGPSATDSQEPPTKRPSSSSSSASVSSRRHKSSPPTSRPTSSSRNSPPQTSRDRFNSSPTLSSRSGKRGDRSPPLTSSKMQKQDSDDDTAKMPPPPPPQSSGGRAVGLRTKPGEKRSITSISNKPKLEDRVKPEDEKSSVATATGKGIGRLLALSKPTSSRLAKLDSETGKKSSSLRSRASTMEKSERDEKGVAGAKGVAGTLTRETSGRLGRAMSLRSSTKAIGNGNGNVKTEAVPTERRTSTRPRPVSMYGATSSKSDLSLSSAAGTSTTGPSHTRRPSTSSNTNPSALIIPPPAPSKGHKKSSSITSLQSVASGIPTGTNASSRPTTAGSVKAKRPAFTALSQDFSTPINANPGQASRSRAVPPPPLDTATIHAQTQLLQLLTLHSCSTDVYQQLISSATSTLKSRFEKLSARHYDARETSLKKQKCQNFDSLAAVVNNAVPGKKRRDTTRSPEERVQAFSEAIKRIDAMRSGEFKNLCGVFGEWIAGYNPRGGIGREKWVDGIGEEWRRECVGISRRLEVSIAGVDGVAGVLADYGEEEAIVTTVTRVAEGYKELAEGMLEEVEMMRRMEIEVVERERMELKRRIALILEAPVDSSYNSVAVWAAC</sequence>
<dbReference type="STRING" id="1392247.A0A3N4L3E2"/>
<reference evidence="2 3" key="1">
    <citation type="journal article" date="2018" name="Nat. Ecol. Evol.">
        <title>Pezizomycetes genomes reveal the molecular basis of ectomycorrhizal truffle lifestyle.</title>
        <authorList>
            <person name="Murat C."/>
            <person name="Payen T."/>
            <person name="Noel B."/>
            <person name="Kuo A."/>
            <person name="Morin E."/>
            <person name="Chen J."/>
            <person name="Kohler A."/>
            <person name="Krizsan K."/>
            <person name="Balestrini R."/>
            <person name="Da Silva C."/>
            <person name="Montanini B."/>
            <person name="Hainaut M."/>
            <person name="Levati E."/>
            <person name="Barry K.W."/>
            <person name="Belfiori B."/>
            <person name="Cichocki N."/>
            <person name="Clum A."/>
            <person name="Dockter R.B."/>
            <person name="Fauchery L."/>
            <person name="Guy J."/>
            <person name="Iotti M."/>
            <person name="Le Tacon F."/>
            <person name="Lindquist E.A."/>
            <person name="Lipzen A."/>
            <person name="Malagnac F."/>
            <person name="Mello A."/>
            <person name="Molinier V."/>
            <person name="Miyauchi S."/>
            <person name="Poulain J."/>
            <person name="Riccioni C."/>
            <person name="Rubini A."/>
            <person name="Sitrit Y."/>
            <person name="Splivallo R."/>
            <person name="Traeger S."/>
            <person name="Wang M."/>
            <person name="Zifcakova L."/>
            <person name="Wipf D."/>
            <person name="Zambonelli A."/>
            <person name="Paolocci F."/>
            <person name="Nowrousian M."/>
            <person name="Ottonello S."/>
            <person name="Baldrian P."/>
            <person name="Spatafora J.W."/>
            <person name="Henrissat B."/>
            <person name="Nagy L.G."/>
            <person name="Aury J.M."/>
            <person name="Wincker P."/>
            <person name="Grigoriev I.V."/>
            <person name="Bonfante P."/>
            <person name="Martin F.M."/>
        </authorList>
    </citation>
    <scope>NUCLEOTIDE SEQUENCE [LARGE SCALE GENOMIC DNA]</scope>
    <source>
        <strain evidence="2 3">CCBAS932</strain>
    </source>
</reference>
<gene>
    <name evidence="2" type="ORF">P167DRAFT_602487</name>
</gene>
<feature type="compositionally biased region" description="Polar residues" evidence="1">
    <location>
        <begin position="186"/>
        <end position="195"/>
    </location>
</feature>
<dbReference type="EMBL" id="ML119109">
    <property type="protein sequence ID" value="RPB16278.1"/>
    <property type="molecule type" value="Genomic_DNA"/>
</dbReference>
<feature type="compositionally biased region" description="Low complexity" evidence="1">
    <location>
        <begin position="29"/>
        <end position="40"/>
    </location>
</feature>
<evidence type="ECO:0000256" key="1">
    <source>
        <dbReference type="SAM" id="MobiDB-lite"/>
    </source>
</evidence>
<feature type="compositionally biased region" description="Basic and acidic residues" evidence="1">
    <location>
        <begin position="139"/>
        <end position="152"/>
    </location>
</feature>
<name>A0A3N4L3E2_9PEZI</name>
<feature type="compositionally biased region" description="Basic and acidic residues" evidence="1">
    <location>
        <begin position="95"/>
        <end position="104"/>
    </location>
</feature>
<keyword evidence="3" id="KW-1185">Reference proteome</keyword>
<protein>
    <submittedName>
        <fullName evidence="2">Uncharacterized protein</fullName>
    </submittedName>
</protein>
<proteinExistence type="predicted"/>
<dbReference type="Proteomes" id="UP000277580">
    <property type="component" value="Unassembled WGS sequence"/>
</dbReference>
<feature type="compositionally biased region" description="Polar residues" evidence="1">
    <location>
        <begin position="320"/>
        <end position="346"/>
    </location>
</feature>
<feature type="compositionally biased region" description="Polar residues" evidence="1">
    <location>
        <begin position="357"/>
        <end position="375"/>
    </location>
</feature>
<feature type="compositionally biased region" description="Basic and acidic residues" evidence="1">
    <location>
        <begin position="196"/>
        <end position="206"/>
    </location>
</feature>
<dbReference type="InParanoid" id="A0A3N4L3E2"/>